<reference evidence="4" key="1">
    <citation type="journal article" date="2013" name="Nat. Genet.">
        <title>The Capsella rubella genome and the genomic consequences of rapid mating system evolution.</title>
        <authorList>
            <person name="Slotte T."/>
            <person name="Hazzouri K.M."/>
            <person name="Agren J.A."/>
            <person name="Koenig D."/>
            <person name="Maumus F."/>
            <person name="Guo Y.L."/>
            <person name="Steige K."/>
            <person name="Platts A.E."/>
            <person name="Escobar J.S."/>
            <person name="Newman L.K."/>
            <person name="Wang W."/>
            <person name="Mandakova T."/>
            <person name="Vello E."/>
            <person name="Smith L.M."/>
            <person name="Henz S.R."/>
            <person name="Steffen J."/>
            <person name="Takuno S."/>
            <person name="Brandvain Y."/>
            <person name="Coop G."/>
            <person name="Andolfatto P."/>
            <person name="Hu T.T."/>
            <person name="Blanchette M."/>
            <person name="Clark R.M."/>
            <person name="Quesneville H."/>
            <person name="Nordborg M."/>
            <person name="Gaut B.S."/>
            <person name="Lysak M.A."/>
            <person name="Jenkins J."/>
            <person name="Grimwood J."/>
            <person name="Chapman J."/>
            <person name="Prochnik S."/>
            <person name="Shu S."/>
            <person name="Rokhsar D."/>
            <person name="Schmutz J."/>
            <person name="Weigel D."/>
            <person name="Wright S.I."/>
        </authorList>
    </citation>
    <scope>NUCLEOTIDE SEQUENCE [LARGE SCALE GENOMIC DNA]</scope>
    <source>
        <strain evidence="4">cv. Monte Gargano</strain>
    </source>
</reference>
<evidence type="ECO:0000259" key="1">
    <source>
        <dbReference type="Pfam" id="PF00646"/>
    </source>
</evidence>
<evidence type="ECO:0000313" key="3">
    <source>
        <dbReference type="EMBL" id="EOA36117.1"/>
    </source>
</evidence>
<dbReference type="Pfam" id="PF00646">
    <property type="entry name" value="F-box"/>
    <property type="match status" value="1"/>
</dbReference>
<evidence type="ECO:0000313" key="4">
    <source>
        <dbReference type="Proteomes" id="UP000029121"/>
    </source>
</evidence>
<dbReference type="Proteomes" id="UP000029121">
    <property type="component" value="Unassembled WGS sequence"/>
</dbReference>
<dbReference type="NCBIfam" id="TIGR01640">
    <property type="entry name" value="F_box_assoc_1"/>
    <property type="match status" value="1"/>
</dbReference>
<evidence type="ECO:0008006" key="5">
    <source>
        <dbReference type="Google" id="ProtNLM"/>
    </source>
</evidence>
<organism evidence="3 4">
    <name type="scientific">Capsella rubella</name>
    <dbReference type="NCBI Taxonomy" id="81985"/>
    <lineage>
        <taxon>Eukaryota</taxon>
        <taxon>Viridiplantae</taxon>
        <taxon>Streptophyta</taxon>
        <taxon>Embryophyta</taxon>
        <taxon>Tracheophyta</taxon>
        <taxon>Spermatophyta</taxon>
        <taxon>Magnoliopsida</taxon>
        <taxon>eudicotyledons</taxon>
        <taxon>Gunneridae</taxon>
        <taxon>Pentapetalae</taxon>
        <taxon>rosids</taxon>
        <taxon>malvids</taxon>
        <taxon>Brassicales</taxon>
        <taxon>Brassicaceae</taxon>
        <taxon>Camelineae</taxon>
        <taxon>Capsella</taxon>
    </lineage>
</organism>
<proteinExistence type="predicted"/>
<dbReference type="InterPro" id="IPR013187">
    <property type="entry name" value="F-box-assoc_dom_typ3"/>
</dbReference>
<dbReference type="AlphaFoldDB" id="R0GJN0"/>
<name>R0GJN0_9BRAS</name>
<accession>R0GJN0</accession>
<dbReference type="EMBL" id="KB870805">
    <property type="protein sequence ID" value="EOA36117.1"/>
    <property type="molecule type" value="Genomic_DNA"/>
</dbReference>
<feature type="non-terminal residue" evidence="3">
    <location>
        <position position="1"/>
    </location>
</feature>
<protein>
    <recommendedName>
        <fullName evidence="5">F-box domain-containing protein</fullName>
    </recommendedName>
</protein>
<dbReference type="SUPFAM" id="SSF81383">
    <property type="entry name" value="F-box domain"/>
    <property type="match status" value="1"/>
</dbReference>
<gene>
    <name evidence="3" type="ORF">CARUB_v10011786mg</name>
</gene>
<dbReference type="STRING" id="81985.R0GJN0"/>
<sequence length="363" mass="41792">LISEILSRLPEKSVARFRCVSKLWLSITKDPYFIKLFETRSPQQSLLVCFFENEKLFVASIPQLRHSLQNSKRSYSCYQSIYGYHMEFPKGYVNFSTESVEGLICLQESGTPIVWNPSTRQLLTLPKPKFSWNDVKFFLGYDPVQGKHKVMCIPLCRVSNKCRVLTLGSAQESWRSRTIKTCHKHRSKLQSSGQCIKGVVYYKAQVKDTRVWVVMSFDVKSENFDMIQLPSDTNHDKSVLITYEGKLACARINIMKGGRVSGKSCTTFFILEDAKKHKWSRKDVLPVHFGVPPGLTTFLRFEGCTNAGEFIYEVSGFEMVSYILLYDPVKRSCRRFELKGITEDTSMYVLHAFPNHVENQMSL</sequence>
<dbReference type="Pfam" id="PF08268">
    <property type="entry name" value="FBA_3"/>
    <property type="match status" value="1"/>
</dbReference>
<feature type="domain" description="F-box associated beta-propeller type 3" evidence="2">
    <location>
        <begin position="46"/>
        <end position="357"/>
    </location>
</feature>
<dbReference type="InterPro" id="IPR017451">
    <property type="entry name" value="F-box-assoc_interact_dom"/>
</dbReference>
<dbReference type="PANTHER" id="PTHR31111:SF119">
    <property type="entry name" value="F-BOX DOMAIN-CONTAINING PROTEIN"/>
    <property type="match status" value="1"/>
</dbReference>
<dbReference type="PANTHER" id="PTHR31111">
    <property type="entry name" value="BNAA05G37150D PROTEIN-RELATED"/>
    <property type="match status" value="1"/>
</dbReference>
<keyword evidence="4" id="KW-1185">Reference proteome</keyword>
<feature type="domain" description="F-box" evidence="1">
    <location>
        <begin position="1"/>
        <end position="34"/>
    </location>
</feature>
<dbReference type="InterPro" id="IPR036047">
    <property type="entry name" value="F-box-like_dom_sf"/>
</dbReference>
<evidence type="ECO:0000259" key="2">
    <source>
        <dbReference type="Pfam" id="PF08268"/>
    </source>
</evidence>
<dbReference type="InterPro" id="IPR001810">
    <property type="entry name" value="F-box_dom"/>
</dbReference>